<organism evidence="1">
    <name type="scientific">Siphoviridae sp. ctxdc10</name>
    <dbReference type="NCBI Taxonomy" id="2825740"/>
    <lineage>
        <taxon>Viruses</taxon>
        <taxon>Duplodnaviria</taxon>
        <taxon>Heunggongvirae</taxon>
        <taxon>Uroviricota</taxon>
        <taxon>Caudoviricetes</taxon>
    </lineage>
</organism>
<accession>A0A8S5TSJ0</accession>
<evidence type="ECO:0000313" key="1">
    <source>
        <dbReference type="EMBL" id="DAF85135.1"/>
    </source>
</evidence>
<sequence>MKKILLLFAAVTTIVFAGCSDDDEKASNPLSGTTWERTEDGVLGSLSFSDTQCKFTLKIASSSSNYATTIYDYTYDDPKVTLYPLDDDLAILEGEISGSAMTVTNTSSGKNIGIYIKQ</sequence>
<dbReference type="EMBL" id="BK015918">
    <property type="protein sequence ID" value="DAF85135.1"/>
    <property type="molecule type" value="Genomic_DNA"/>
</dbReference>
<dbReference type="PROSITE" id="PS51257">
    <property type="entry name" value="PROKAR_LIPOPROTEIN"/>
    <property type="match status" value="1"/>
</dbReference>
<proteinExistence type="predicted"/>
<evidence type="ECO:0008006" key="2">
    <source>
        <dbReference type="Google" id="ProtNLM"/>
    </source>
</evidence>
<reference evidence="1" key="1">
    <citation type="journal article" date="2021" name="Proc. Natl. Acad. Sci. U.S.A.">
        <title>A Catalog of Tens of Thousands of Viruses from Human Metagenomes Reveals Hidden Associations with Chronic Diseases.</title>
        <authorList>
            <person name="Tisza M.J."/>
            <person name="Buck C.B."/>
        </authorList>
    </citation>
    <scope>NUCLEOTIDE SEQUENCE</scope>
    <source>
        <strain evidence="1">Ctxdc10</strain>
    </source>
</reference>
<name>A0A8S5TSJ0_9CAUD</name>
<protein>
    <recommendedName>
        <fullName evidence="2">Lipocalin-like domain-containing protein</fullName>
    </recommendedName>
</protein>